<sequence>MCGQLVTKYECPDCSDLISTSYETLNCAKAKYYGSCGSTTADNRELTKKNDNICSKCQRKKDEEERKKTSSSTCTIYLHIFHEEHPSTTITTMSIAGFPYPFVTGGPAYRSKVLVPSEEMEPRNGLGEPDSHTNLIGSTGSGSGPGAAAPVQLVTAADLGAPFLRLRGIKTTHLPGPSQDDLMPFLTALLRESVPFIDSVAPKSSPSASSSSSKSKTRASEWKPLKTKSSKVDGDGSTTVHLYERTLSAPELRAIERSAGMPTSNTDDPETWACRRSVHRDSNVAGDGSASWDEFVTCFKDKHVECEEAFTPSIVGTRVLRDYDVAGLQVDDGDEHGQRYGGFTMKVVEARHKIGVKPLLKDRVFTVLQVTCLLLPSTEGGSAAAAAAAGNSEEILVINIPVSDAENLTTSSEGPVQGKSSSKEEDPFQSDGHPQIEWIMATASDARGSLPGWVQTKAVPGQIAKDVTMFLGWVAKERERKGGLVA</sequence>
<dbReference type="EMBL" id="JAUTDP010000009">
    <property type="protein sequence ID" value="KAK3396499.1"/>
    <property type="molecule type" value="Genomic_DNA"/>
</dbReference>
<proteinExistence type="predicted"/>
<dbReference type="PANTHER" id="PTHR40370">
    <property type="entry name" value="EXPRESSED PROTEIN"/>
    <property type="match status" value="1"/>
</dbReference>
<dbReference type="Proteomes" id="UP001281003">
    <property type="component" value="Unassembled WGS sequence"/>
</dbReference>
<feature type="domain" description="DUF3074" evidence="2">
    <location>
        <begin position="272"/>
        <end position="474"/>
    </location>
</feature>
<feature type="region of interest" description="Disordered" evidence="1">
    <location>
        <begin position="407"/>
        <end position="431"/>
    </location>
</feature>
<dbReference type="AlphaFoldDB" id="A0AAE0PAQ8"/>
<dbReference type="InterPro" id="IPR024500">
    <property type="entry name" value="DUF3074"/>
</dbReference>
<reference evidence="3" key="1">
    <citation type="journal article" date="2023" name="Mol. Phylogenet. Evol.">
        <title>Genome-scale phylogeny and comparative genomics of the fungal order Sordariales.</title>
        <authorList>
            <person name="Hensen N."/>
            <person name="Bonometti L."/>
            <person name="Westerberg I."/>
            <person name="Brannstrom I.O."/>
            <person name="Guillou S."/>
            <person name="Cros-Aarteil S."/>
            <person name="Calhoun S."/>
            <person name="Haridas S."/>
            <person name="Kuo A."/>
            <person name="Mondo S."/>
            <person name="Pangilinan J."/>
            <person name="Riley R."/>
            <person name="LaButti K."/>
            <person name="Andreopoulos B."/>
            <person name="Lipzen A."/>
            <person name="Chen C."/>
            <person name="Yan M."/>
            <person name="Daum C."/>
            <person name="Ng V."/>
            <person name="Clum A."/>
            <person name="Steindorff A."/>
            <person name="Ohm R.A."/>
            <person name="Martin F."/>
            <person name="Silar P."/>
            <person name="Natvig D.O."/>
            <person name="Lalanne C."/>
            <person name="Gautier V."/>
            <person name="Ament-Velasquez S.L."/>
            <person name="Kruys A."/>
            <person name="Hutchinson M.I."/>
            <person name="Powell A.J."/>
            <person name="Barry K."/>
            <person name="Miller A.N."/>
            <person name="Grigoriev I.V."/>
            <person name="Debuchy R."/>
            <person name="Gladieux P."/>
            <person name="Hiltunen Thoren M."/>
            <person name="Johannesson H."/>
        </authorList>
    </citation>
    <scope>NUCLEOTIDE SEQUENCE</scope>
    <source>
        <strain evidence="3">FGSC 1904</strain>
    </source>
</reference>
<dbReference type="PANTHER" id="PTHR40370:SF1">
    <property type="entry name" value="DUF3074 DOMAIN-CONTAINING PROTEIN"/>
    <property type="match status" value="1"/>
</dbReference>
<dbReference type="Pfam" id="PF11274">
    <property type="entry name" value="DUF3074"/>
    <property type="match status" value="1"/>
</dbReference>
<name>A0AAE0PAQ8_SORBR</name>
<gene>
    <name evidence="3" type="ORF">B0T20DRAFT_481488</name>
</gene>
<accession>A0AAE0PAQ8</accession>
<feature type="region of interest" description="Disordered" evidence="1">
    <location>
        <begin position="199"/>
        <end position="237"/>
    </location>
</feature>
<evidence type="ECO:0000256" key="1">
    <source>
        <dbReference type="SAM" id="MobiDB-lite"/>
    </source>
</evidence>
<feature type="compositionally biased region" description="Polar residues" evidence="1">
    <location>
        <begin position="407"/>
        <end position="420"/>
    </location>
</feature>
<comment type="caution">
    <text evidence="3">The sequence shown here is derived from an EMBL/GenBank/DDBJ whole genome shotgun (WGS) entry which is preliminary data.</text>
</comment>
<feature type="compositionally biased region" description="Basic and acidic residues" evidence="1">
    <location>
        <begin position="218"/>
        <end position="234"/>
    </location>
</feature>
<evidence type="ECO:0000313" key="4">
    <source>
        <dbReference type="Proteomes" id="UP001281003"/>
    </source>
</evidence>
<protein>
    <recommendedName>
        <fullName evidence="2">DUF3074 domain-containing protein</fullName>
    </recommendedName>
</protein>
<keyword evidence="4" id="KW-1185">Reference proteome</keyword>
<evidence type="ECO:0000259" key="2">
    <source>
        <dbReference type="Pfam" id="PF11274"/>
    </source>
</evidence>
<organism evidence="3 4">
    <name type="scientific">Sordaria brevicollis</name>
    <dbReference type="NCBI Taxonomy" id="83679"/>
    <lineage>
        <taxon>Eukaryota</taxon>
        <taxon>Fungi</taxon>
        <taxon>Dikarya</taxon>
        <taxon>Ascomycota</taxon>
        <taxon>Pezizomycotina</taxon>
        <taxon>Sordariomycetes</taxon>
        <taxon>Sordariomycetidae</taxon>
        <taxon>Sordariales</taxon>
        <taxon>Sordariaceae</taxon>
        <taxon>Sordaria</taxon>
    </lineage>
</organism>
<evidence type="ECO:0000313" key="3">
    <source>
        <dbReference type="EMBL" id="KAK3396499.1"/>
    </source>
</evidence>
<feature type="region of interest" description="Disordered" evidence="1">
    <location>
        <begin position="119"/>
        <end position="148"/>
    </location>
</feature>
<reference evidence="3" key="2">
    <citation type="submission" date="2023-07" db="EMBL/GenBank/DDBJ databases">
        <authorList>
            <consortium name="Lawrence Berkeley National Laboratory"/>
            <person name="Haridas S."/>
            <person name="Hensen N."/>
            <person name="Bonometti L."/>
            <person name="Westerberg I."/>
            <person name="Brannstrom I.O."/>
            <person name="Guillou S."/>
            <person name="Cros-Aarteil S."/>
            <person name="Calhoun S."/>
            <person name="Kuo A."/>
            <person name="Mondo S."/>
            <person name="Pangilinan J."/>
            <person name="Riley R."/>
            <person name="LaButti K."/>
            <person name="Andreopoulos B."/>
            <person name="Lipzen A."/>
            <person name="Chen C."/>
            <person name="Yanf M."/>
            <person name="Daum C."/>
            <person name="Ng V."/>
            <person name="Clum A."/>
            <person name="Steindorff A."/>
            <person name="Ohm R."/>
            <person name="Martin F."/>
            <person name="Silar P."/>
            <person name="Natvig D."/>
            <person name="Lalanne C."/>
            <person name="Gautier V."/>
            <person name="Ament-velasquez S.L."/>
            <person name="Kruys A."/>
            <person name="Hutchinson M.I."/>
            <person name="Powell A.J."/>
            <person name="Barry K."/>
            <person name="Miller A.N."/>
            <person name="Grigoriev I.V."/>
            <person name="Debuchy R."/>
            <person name="Gladieux P."/>
            <person name="Thoren M.H."/>
            <person name="Johannesson H."/>
        </authorList>
    </citation>
    <scope>NUCLEOTIDE SEQUENCE</scope>
    <source>
        <strain evidence="3">FGSC 1904</strain>
    </source>
</reference>
<feature type="compositionally biased region" description="Low complexity" evidence="1">
    <location>
        <begin position="201"/>
        <end position="214"/>
    </location>
</feature>